<accession>A0AAV1D3J2</accession>
<sequence length="376" mass="41948">MGKGARNKNQPAQINEASFGTLNNSITGVLEAVKEMSLRLDEISSTVNTVVNNCKNADAASAKSTSAKPITCVDSNRDVVGEFHKLKQTSTVEEYEEKFVKLRDLMVKMNCGLSEGYLISCFLSGLKSGIKHSIANRKPETLYHAFNLARIQEITIKETKGSVMEDKLMKDKLRSSSGGDDPNLQCEQVLVSLNPDSPLKFRALVGEREVKVLISPGIDCSYIDTSLAITAGSKIEEAEPLLVDFLMLGYKAVSRFRCPNFEWMVKGHKFHVEARIVEIKAAYDIVLGADWLNENNPVSFCANGMIYHQKGEEFIILMEETGPYKTKRRRRICYDAEGVYAKEEERGIPLSSFYAGLESIGSYKGMLSKLEEDYLF</sequence>
<dbReference type="CDD" id="cd00303">
    <property type="entry name" value="retropepsin_like"/>
    <property type="match status" value="1"/>
</dbReference>
<evidence type="ECO:0000259" key="1">
    <source>
        <dbReference type="Pfam" id="PF19259"/>
    </source>
</evidence>
<dbReference type="AlphaFoldDB" id="A0AAV1D3J2"/>
<gene>
    <name evidence="2" type="ORF">OLC1_LOCUS11563</name>
</gene>
<proteinExistence type="predicted"/>
<dbReference type="Gene3D" id="2.40.70.10">
    <property type="entry name" value="Acid Proteases"/>
    <property type="match status" value="1"/>
</dbReference>
<evidence type="ECO:0000313" key="3">
    <source>
        <dbReference type="Proteomes" id="UP001161247"/>
    </source>
</evidence>
<dbReference type="Pfam" id="PF19259">
    <property type="entry name" value="Ty3_capsid"/>
    <property type="match status" value="1"/>
</dbReference>
<organism evidence="2 3">
    <name type="scientific">Oldenlandia corymbosa var. corymbosa</name>
    <dbReference type="NCBI Taxonomy" id="529605"/>
    <lineage>
        <taxon>Eukaryota</taxon>
        <taxon>Viridiplantae</taxon>
        <taxon>Streptophyta</taxon>
        <taxon>Embryophyta</taxon>
        <taxon>Tracheophyta</taxon>
        <taxon>Spermatophyta</taxon>
        <taxon>Magnoliopsida</taxon>
        <taxon>eudicotyledons</taxon>
        <taxon>Gunneridae</taxon>
        <taxon>Pentapetalae</taxon>
        <taxon>asterids</taxon>
        <taxon>lamiids</taxon>
        <taxon>Gentianales</taxon>
        <taxon>Rubiaceae</taxon>
        <taxon>Rubioideae</taxon>
        <taxon>Spermacoceae</taxon>
        <taxon>Hedyotis-Oldenlandia complex</taxon>
        <taxon>Oldenlandia</taxon>
    </lineage>
</organism>
<dbReference type="EMBL" id="OX459121">
    <property type="protein sequence ID" value="CAI9102158.1"/>
    <property type="molecule type" value="Genomic_DNA"/>
</dbReference>
<reference evidence="2" key="1">
    <citation type="submission" date="2023-03" db="EMBL/GenBank/DDBJ databases">
        <authorList>
            <person name="Julca I."/>
        </authorList>
    </citation>
    <scope>NUCLEOTIDE SEQUENCE</scope>
</reference>
<dbReference type="InterPro" id="IPR021109">
    <property type="entry name" value="Peptidase_aspartic_dom_sf"/>
</dbReference>
<evidence type="ECO:0000313" key="2">
    <source>
        <dbReference type="EMBL" id="CAI9102158.1"/>
    </source>
</evidence>
<dbReference type="Pfam" id="PF08284">
    <property type="entry name" value="RVP_2"/>
    <property type="match status" value="1"/>
</dbReference>
<feature type="domain" description="Ty3 transposon capsid-like protein" evidence="1">
    <location>
        <begin position="77"/>
        <end position="165"/>
    </location>
</feature>
<dbReference type="InterPro" id="IPR045358">
    <property type="entry name" value="Ty3_capsid"/>
</dbReference>
<name>A0AAV1D3J2_OLDCO</name>
<protein>
    <submittedName>
        <fullName evidence="2">OLC1v1000380C1</fullName>
    </submittedName>
</protein>
<dbReference type="Proteomes" id="UP001161247">
    <property type="component" value="Chromosome 4"/>
</dbReference>
<keyword evidence="3" id="KW-1185">Reference proteome</keyword>